<proteinExistence type="predicted"/>
<dbReference type="Gene3D" id="3.40.50.300">
    <property type="entry name" value="P-loop containing nucleotide triphosphate hydrolases"/>
    <property type="match status" value="1"/>
</dbReference>
<dbReference type="EMBL" id="JAGGJZ010000024">
    <property type="protein sequence ID" value="MBP1890928.1"/>
    <property type="molecule type" value="Genomic_DNA"/>
</dbReference>
<dbReference type="PANTHER" id="PTHR43423">
    <property type="entry name" value="ABC TRANSPORTER I FAMILY MEMBER 17"/>
    <property type="match status" value="1"/>
</dbReference>
<sequence>MNILSIRDVYYMAHNTDILKGISIDVKEGDCISIIGSSGSGKSTLLKICSDLITPSSGDVYYREKNYKDYNPLELRRRVSYCIQTPYLFGATVIENLIFPFKIRKKEIDKIRIIKLFNKFNLDESFLYKEIKSLSGGEK</sequence>
<dbReference type="Pfam" id="PF00005">
    <property type="entry name" value="ABC_tran"/>
    <property type="match status" value="1"/>
</dbReference>
<dbReference type="InterPro" id="IPR003439">
    <property type="entry name" value="ABC_transporter-like_ATP-bd"/>
</dbReference>
<evidence type="ECO:0000313" key="3">
    <source>
        <dbReference type="Proteomes" id="UP000783390"/>
    </source>
</evidence>
<evidence type="ECO:0000313" key="2">
    <source>
        <dbReference type="EMBL" id="MBP1890928.1"/>
    </source>
</evidence>
<accession>A0ABS4F3X5</accession>
<dbReference type="RefSeq" id="WP_327786725.1">
    <property type="nucleotide sequence ID" value="NZ_JAGGJZ010000024.1"/>
</dbReference>
<dbReference type="Proteomes" id="UP000783390">
    <property type="component" value="Unassembled WGS sequence"/>
</dbReference>
<reference evidence="2 3" key="1">
    <citation type="submission" date="2021-03" db="EMBL/GenBank/DDBJ databases">
        <title>Genomic Encyclopedia of Type Strains, Phase IV (KMG-IV): sequencing the most valuable type-strain genomes for metagenomic binning, comparative biology and taxonomic classification.</title>
        <authorList>
            <person name="Goeker M."/>
        </authorList>
    </citation>
    <scope>NUCLEOTIDE SEQUENCE [LARGE SCALE GENOMIC DNA]</scope>
    <source>
        <strain evidence="2 3">DSM 3984</strain>
    </source>
</reference>
<gene>
    <name evidence="2" type="ORF">J2Z53_002590</name>
</gene>
<feature type="domain" description="ABC transporter" evidence="1">
    <location>
        <begin position="19"/>
        <end position="139"/>
    </location>
</feature>
<dbReference type="PANTHER" id="PTHR43423:SF1">
    <property type="entry name" value="ABC TRANSPORTER I FAMILY MEMBER 17"/>
    <property type="match status" value="1"/>
</dbReference>
<evidence type="ECO:0000259" key="1">
    <source>
        <dbReference type="Pfam" id="PF00005"/>
    </source>
</evidence>
<comment type="caution">
    <text evidence="2">The sequence shown here is derived from an EMBL/GenBank/DDBJ whole genome shotgun (WGS) entry which is preliminary data.</text>
</comment>
<dbReference type="InterPro" id="IPR027417">
    <property type="entry name" value="P-loop_NTPase"/>
</dbReference>
<keyword evidence="3" id="KW-1185">Reference proteome</keyword>
<name>A0ABS4F3X5_9CLOT</name>
<organism evidence="2 3">
    <name type="scientific">Clostridium moniliforme</name>
    <dbReference type="NCBI Taxonomy" id="39489"/>
    <lineage>
        <taxon>Bacteria</taxon>
        <taxon>Bacillati</taxon>
        <taxon>Bacillota</taxon>
        <taxon>Clostridia</taxon>
        <taxon>Eubacteriales</taxon>
        <taxon>Clostridiaceae</taxon>
        <taxon>Clostridium</taxon>
    </lineage>
</organism>
<dbReference type="SUPFAM" id="SSF52540">
    <property type="entry name" value="P-loop containing nucleoside triphosphate hydrolases"/>
    <property type="match status" value="1"/>
</dbReference>
<protein>
    <submittedName>
        <fullName evidence="2">ABC-type iron transport system FetAB ATPase subunit</fullName>
    </submittedName>
</protein>